<evidence type="ECO:0000256" key="1">
    <source>
        <dbReference type="ARBA" id="ARBA00005901"/>
    </source>
</evidence>
<reference evidence="4" key="1">
    <citation type="submission" date="2020-08" db="EMBL/GenBank/DDBJ databases">
        <title>Genome public.</title>
        <authorList>
            <person name="Liu C."/>
            <person name="Sun Q."/>
        </authorList>
    </citation>
    <scope>NUCLEOTIDE SEQUENCE</scope>
    <source>
        <strain evidence="4">NSJ-32</strain>
    </source>
</reference>
<name>A0A926DVK5_9FIRM</name>
<accession>A0A926DVK5</accession>
<dbReference type="AlphaFoldDB" id="A0A926DVK5"/>
<dbReference type="GO" id="GO:0046961">
    <property type="term" value="F:proton-transporting ATPase activity, rotational mechanism"/>
    <property type="evidence" value="ECO:0007669"/>
    <property type="project" value="InterPro"/>
</dbReference>
<dbReference type="InterPro" id="IPR002842">
    <property type="entry name" value="ATPase_V1_Esu"/>
</dbReference>
<evidence type="ECO:0000313" key="4">
    <source>
        <dbReference type="EMBL" id="MBC8544886.1"/>
    </source>
</evidence>
<dbReference type="SUPFAM" id="SSF160527">
    <property type="entry name" value="V-type ATPase subunit E-like"/>
    <property type="match status" value="1"/>
</dbReference>
<gene>
    <name evidence="4" type="ORF">H8730_15160</name>
</gene>
<evidence type="ECO:0000256" key="3">
    <source>
        <dbReference type="ARBA" id="ARBA00023065"/>
    </source>
</evidence>
<evidence type="ECO:0000256" key="2">
    <source>
        <dbReference type="ARBA" id="ARBA00022448"/>
    </source>
</evidence>
<sequence length="213" mass="24549">MEIKNQTASDNSAKFSRFQSAVLKTAMDQKEAILMEARDEKRRVLDQKETELLQAAYDAIQFGVQESHRKMNEIISRASMEGKKQLLSVRTSLFHDILQDVGKKLHDFCESDEYRGYLWSQLEDTVDSLGPRSEIRAFVCKRDERFASALQQELGVRVEATLPDSYIGGCVLVHDRRRIHMDMTLREKLESSKEHLFEISGLEIEAHDIKKKG</sequence>
<protein>
    <recommendedName>
        <fullName evidence="6">V-type proton ATPase subunit E</fullName>
    </recommendedName>
</protein>
<evidence type="ECO:0000313" key="5">
    <source>
        <dbReference type="Proteomes" id="UP000657006"/>
    </source>
</evidence>
<dbReference type="GO" id="GO:0033178">
    <property type="term" value="C:proton-transporting two-sector ATPase complex, catalytic domain"/>
    <property type="evidence" value="ECO:0007669"/>
    <property type="project" value="InterPro"/>
</dbReference>
<keyword evidence="2" id="KW-0813">Transport</keyword>
<keyword evidence="5" id="KW-1185">Reference proteome</keyword>
<comment type="caution">
    <text evidence="4">The sequence shown here is derived from an EMBL/GenBank/DDBJ whole genome shotgun (WGS) entry which is preliminary data.</text>
</comment>
<organism evidence="4 5">
    <name type="scientific">Bianquea renquensis</name>
    <dbReference type="NCBI Taxonomy" id="2763661"/>
    <lineage>
        <taxon>Bacteria</taxon>
        <taxon>Bacillati</taxon>
        <taxon>Bacillota</taxon>
        <taxon>Clostridia</taxon>
        <taxon>Eubacteriales</taxon>
        <taxon>Bianqueaceae</taxon>
        <taxon>Bianquea</taxon>
    </lineage>
</organism>
<dbReference type="RefSeq" id="WP_177717711.1">
    <property type="nucleotide sequence ID" value="NZ_JACRSQ010000035.1"/>
</dbReference>
<proteinExistence type="inferred from homology"/>
<keyword evidence="3" id="KW-0406">Ion transport</keyword>
<dbReference type="EMBL" id="JACRSQ010000035">
    <property type="protein sequence ID" value="MBC8544886.1"/>
    <property type="molecule type" value="Genomic_DNA"/>
</dbReference>
<comment type="similarity">
    <text evidence="1">Belongs to the V-ATPase E subunit family.</text>
</comment>
<dbReference type="InterPro" id="IPR038495">
    <property type="entry name" value="ATPase_E_C"/>
</dbReference>
<evidence type="ECO:0008006" key="6">
    <source>
        <dbReference type="Google" id="ProtNLM"/>
    </source>
</evidence>
<dbReference type="Gene3D" id="3.30.2320.30">
    <property type="entry name" value="ATP synthase, E subunit, C-terminal"/>
    <property type="match status" value="1"/>
</dbReference>
<dbReference type="Proteomes" id="UP000657006">
    <property type="component" value="Unassembled WGS sequence"/>
</dbReference>
<dbReference type="Pfam" id="PF01991">
    <property type="entry name" value="vATP-synt_E"/>
    <property type="match status" value="1"/>
</dbReference>